<evidence type="ECO:0000259" key="2">
    <source>
        <dbReference type="Pfam" id="PF07859"/>
    </source>
</evidence>
<feature type="region of interest" description="Disordered" evidence="1">
    <location>
        <begin position="1"/>
        <end position="24"/>
    </location>
</feature>
<dbReference type="AlphaFoldDB" id="T0YWF1"/>
<evidence type="ECO:0000313" key="3">
    <source>
        <dbReference type="EMBL" id="EQD36292.1"/>
    </source>
</evidence>
<dbReference type="SUPFAM" id="SSF53474">
    <property type="entry name" value="alpha/beta-Hydrolases"/>
    <property type="match status" value="1"/>
</dbReference>
<comment type="caution">
    <text evidence="3">The sequence shown here is derived from an EMBL/GenBank/DDBJ whole genome shotgun (WGS) entry which is preliminary data.</text>
</comment>
<feature type="domain" description="Alpha/beta hydrolase fold-3" evidence="2">
    <location>
        <begin position="8"/>
        <end position="73"/>
    </location>
</feature>
<sequence length="92" mass="9711">SSCACANGGGQVVGSPERKGAEHRKPAVDIDCAIYSVDYRFAPETPFPGSIDDCYAVVQWLYGNASQLRIGTSAATWAESASPQPSIRNMSA</sequence>
<dbReference type="Gene3D" id="3.40.50.1820">
    <property type="entry name" value="alpha/beta hydrolase"/>
    <property type="match status" value="1"/>
</dbReference>
<gene>
    <name evidence="3" type="ORF">B1A_17937</name>
</gene>
<reference evidence="3" key="1">
    <citation type="submission" date="2013-08" db="EMBL/GenBank/DDBJ databases">
        <authorList>
            <person name="Mendez C."/>
            <person name="Richter M."/>
            <person name="Ferrer M."/>
            <person name="Sanchez J."/>
        </authorList>
    </citation>
    <scope>NUCLEOTIDE SEQUENCE</scope>
</reference>
<name>T0YWF1_9ZZZZ</name>
<feature type="non-terminal residue" evidence="3">
    <location>
        <position position="1"/>
    </location>
</feature>
<dbReference type="InterPro" id="IPR013094">
    <property type="entry name" value="AB_hydrolase_3"/>
</dbReference>
<reference evidence="3" key="2">
    <citation type="journal article" date="2014" name="ISME J.">
        <title>Microbial stratification in low pH oxic and suboxic macroscopic growths along an acid mine drainage.</title>
        <authorList>
            <person name="Mendez-Garcia C."/>
            <person name="Mesa V."/>
            <person name="Sprenger R.R."/>
            <person name="Richter M."/>
            <person name="Diez M.S."/>
            <person name="Solano J."/>
            <person name="Bargiela R."/>
            <person name="Golyshina O.V."/>
            <person name="Manteca A."/>
            <person name="Ramos J.L."/>
            <person name="Gallego J.R."/>
            <person name="Llorente I."/>
            <person name="Martins Dos Santos V.A."/>
            <person name="Jensen O.N."/>
            <person name="Pelaez A.I."/>
            <person name="Sanchez J."/>
            <person name="Ferrer M."/>
        </authorList>
    </citation>
    <scope>NUCLEOTIDE SEQUENCE</scope>
</reference>
<dbReference type="EMBL" id="AUZX01013208">
    <property type="protein sequence ID" value="EQD36292.1"/>
    <property type="molecule type" value="Genomic_DNA"/>
</dbReference>
<dbReference type="InterPro" id="IPR029058">
    <property type="entry name" value="AB_hydrolase_fold"/>
</dbReference>
<organism evidence="3">
    <name type="scientific">mine drainage metagenome</name>
    <dbReference type="NCBI Taxonomy" id="410659"/>
    <lineage>
        <taxon>unclassified sequences</taxon>
        <taxon>metagenomes</taxon>
        <taxon>ecological metagenomes</taxon>
    </lineage>
</organism>
<proteinExistence type="predicted"/>
<feature type="non-terminal residue" evidence="3">
    <location>
        <position position="92"/>
    </location>
</feature>
<accession>T0YWF1</accession>
<dbReference type="Pfam" id="PF07859">
    <property type="entry name" value="Abhydrolase_3"/>
    <property type="match status" value="1"/>
</dbReference>
<protein>
    <submittedName>
        <fullName evidence="3">Lipase</fullName>
    </submittedName>
</protein>
<evidence type="ECO:0000256" key="1">
    <source>
        <dbReference type="SAM" id="MobiDB-lite"/>
    </source>
</evidence>
<dbReference type="GO" id="GO:0016787">
    <property type="term" value="F:hydrolase activity"/>
    <property type="evidence" value="ECO:0007669"/>
    <property type="project" value="InterPro"/>
</dbReference>